<dbReference type="GO" id="GO:0005737">
    <property type="term" value="C:cytoplasm"/>
    <property type="evidence" value="ECO:0007669"/>
    <property type="project" value="UniProtKB-SubCell"/>
</dbReference>
<evidence type="ECO:0000256" key="11">
    <source>
        <dbReference type="SAM" id="Coils"/>
    </source>
</evidence>
<feature type="region of interest" description="Disordered" evidence="12">
    <location>
        <begin position="608"/>
        <end position="636"/>
    </location>
</feature>
<accession>A0A8J2TD74</accession>
<feature type="compositionally biased region" description="Basic and acidic residues" evidence="12">
    <location>
        <begin position="613"/>
        <end position="629"/>
    </location>
</feature>
<evidence type="ECO:0000256" key="1">
    <source>
        <dbReference type="ARBA" id="ARBA00004496"/>
    </source>
</evidence>
<keyword evidence="15" id="KW-1185">Reference proteome</keyword>
<evidence type="ECO:0000313" key="15">
    <source>
        <dbReference type="Proteomes" id="UP000019375"/>
    </source>
</evidence>
<keyword evidence="5" id="KW-0677">Repeat</keyword>
<protein>
    <submittedName>
        <fullName evidence="14">ZYBA0S12-02300g1_1</fullName>
    </submittedName>
</protein>
<keyword evidence="6 10" id="KW-0255">Endonuclease</keyword>
<evidence type="ECO:0000256" key="12">
    <source>
        <dbReference type="SAM" id="MobiDB-lite"/>
    </source>
</evidence>
<evidence type="ECO:0000256" key="7">
    <source>
        <dbReference type="ARBA" id="ARBA00022801"/>
    </source>
</evidence>
<dbReference type="PANTHER" id="PTHR16036:SF2">
    <property type="entry name" value="TRNA ENDONUCLEASE ANKZF1"/>
    <property type="match status" value="1"/>
</dbReference>
<dbReference type="PROSITE" id="PS00028">
    <property type="entry name" value="ZINC_FINGER_C2H2_1"/>
    <property type="match status" value="1"/>
</dbReference>
<dbReference type="SUPFAM" id="SSF48403">
    <property type="entry name" value="Ankyrin repeat"/>
    <property type="match status" value="1"/>
</dbReference>
<gene>
    <name evidence="14" type="ORF">BN860_02300g</name>
</gene>
<organism evidence="14 15">
    <name type="scientific">Zygosaccharomyces bailii (strain CLIB 213 / ATCC 58445 / CBS 680 / BCRC 21525 / NBRC 1098 / NCYC 1416 / NRRL Y-2227)</name>
    <dbReference type="NCBI Taxonomy" id="1333698"/>
    <lineage>
        <taxon>Eukaryota</taxon>
        <taxon>Fungi</taxon>
        <taxon>Dikarya</taxon>
        <taxon>Ascomycota</taxon>
        <taxon>Saccharomycotina</taxon>
        <taxon>Saccharomycetes</taxon>
        <taxon>Saccharomycetales</taxon>
        <taxon>Saccharomycetaceae</taxon>
        <taxon>Zygosaccharomyces</taxon>
    </lineage>
</organism>
<dbReference type="InterPro" id="IPR047139">
    <property type="entry name" value="ANKZ1/VMS1"/>
</dbReference>
<comment type="subcellular location">
    <subcellularLocation>
        <location evidence="1">Cytoplasm</location>
    </subcellularLocation>
</comment>
<name>A0A8J2TD74_ZYGB2</name>
<evidence type="ECO:0000256" key="9">
    <source>
        <dbReference type="ARBA" id="ARBA00023054"/>
    </source>
</evidence>
<dbReference type="AlphaFoldDB" id="A0A8J2TD74"/>
<evidence type="ECO:0000313" key="14">
    <source>
        <dbReference type="EMBL" id="CDF91585.1"/>
    </source>
</evidence>
<dbReference type="PROSITE" id="PS52044">
    <property type="entry name" value="VLRF1"/>
    <property type="match status" value="1"/>
</dbReference>
<feature type="compositionally biased region" description="Polar residues" evidence="12">
    <location>
        <begin position="285"/>
        <end position="303"/>
    </location>
</feature>
<feature type="active site" evidence="10">
    <location>
        <position position="288"/>
    </location>
</feature>
<dbReference type="GO" id="GO:0036503">
    <property type="term" value="P:ERAD pathway"/>
    <property type="evidence" value="ECO:0007669"/>
    <property type="project" value="TreeGrafter"/>
</dbReference>
<dbReference type="InterPro" id="IPR036770">
    <property type="entry name" value="Ankyrin_rpt-contain_sf"/>
</dbReference>
<evidence type="ECO:0000256" key="3">
    <source>
        <dbReference type="ARBA" id="ARBA00022490"/>
    </source>
</evidence>
<keyword evidence="4 10" id="KW-0540">Nuclease</keyword>
<keyword evidence="9 11" id="KW-0175">Coiled coil</keyword>
<dbReference type="InterPro" id="IPR013087">
    <property type="entry name" value="Znf_C2H2_type"/>
</dbReference>
<keyword evidence="8" id="KW-0040">ANK repeat</keyword>
<evidence type="ECO:0000256" key="10">
    <source>
        <dbReference type="PROSITE-ProRule" id="PRU01389"/>
    </source>
</evidence>
<evidence type="ECO:0000256" key="8">
    <source>
        <dbReference type="ARBA" id="ARBA00023043"/>
    </source>
</evidence>
<comment type="similarity">
    <text evidence="2 10">Belongs to the ANKZF1/VMS1 family.</text>
</comment>
<comment type="domain">
    <text evidence="10">The VLRF1 domain mediates binding to the 60S ribosomal subunit.</text>
</comment>
<dbReference type="OrthoDB" id="429841at2759"/>
<feature type="compositionally biased region" description="Acidic residues" evidence="12">
    <location>
        <begin position="131"/>
        <end position="144"/>
    </location>
</feature>
<evidence type="ECO:0000259" key="13">
    <source>
        <dbReference type="PROSITE" id="PS52044"/>
    </source>
</evidence>
<dbReference type="GO" id="GO:0016787">
    <property type="term" value="F:hydrolase activity"/>
    <property type="evidence" value="ECO:0007669"/>
    <property type="project" value="UniProtKB-KW"/>
</dbReference>
<evidence type="ECO:0000256" key="2">
    <source>
        <dbReference type="ARBA" id="ARBA00009262"/>
    </source>
</evidence>
<sequence length="636" mass="72484">MSMVKKNELYVYELSAPVLRSLNLMVFDATLREVEPPLRGANDDTESAYSSSNANNQVHSNHLHCNLCRLEFTDQKTRREHFKTTFHIFNVKRNLKGLSSVDEPELERILQQTNEVQTDEFSSGESSSNEDNGEEESEDSTEESMDIILEQTLEKELEDISLTSSEFTNASVISHLATRSSQIYFKSQLLSDSEVFGVYKSLFTQGSIKNPLSSIQAWNELEDQGISISAMFMMGGGHFAGAIVSHQRINVHGNTKKQDESVQEQQVNFIEHKTFHRYTTRRKQGGSQSAMDNSKGKANSAGSSLRRYNEAALRVDINNLLKEWKPYLSKCQNIFLRSRNSQDRKLFNEIISQGKPDPRLKSFPFTTTRPSIKELKRSWCELTYLKIVPKPKPLPSAVTSTTAAKASSKRAQKLEERSAKILSAEEKHTEHLLSLLDKGRAPLIIAYLRKNGIDVNFKLAPINHHVVAPTMLHYASQQGLKQMVIILLTTIKADPRVKNNLDRTPWDLAKTAQTRYSFQIARHLLGESFTDWDEAHVGEPLSREQVDELNKQEEDRENLAAQVAMRKELDDIKEKQKLEEEKHRLENVAKKGLGRVLDSSSVIREQNLNSLSDEQRRRLMREQRARAAEARMAARK</sequence>
<keyword evidence="7 10" id="KW-0378">Hydrolase</keyword>
<dbReference type="Pfam" id="PF18826">
    <property type="entry name" value="bVLRF1"/>
    <property type="match status" value="1"/>
</dbReference>
<evidence type="ECO:0000256" key="4">
    <source>
        <dbReference type="ARBA" id="ARBA00022722"/>
    </source>
</evidence>
<keyword evidence="3 10" id="KW-0963">Cytoplasm</keyword>
<feature type="coiled-coil region" evidence="11">
    <location>
        <begin position="542"/>
        <end position="595"/>
    </location>
</feature>
<evidence type="ECO:0000256" key="6">
    <source>
        <dbReference type="ARBA" id="ARBA00022759"/>
    </source>
</evidence>
<proteinExistence type="inferred from homology"/>
<evidence type="ECO:0000256" key="5">
    <source>
        <dbReference type="ARBA" id="ARBA00022737"/>
    </source>
</evidence>
<dbReference type="Gene3D" id="1.25.40.20">
    <property type="entry name" value="Ankyrin repeat-containing domain"/>
    <property type="match status" value="1"/>
</dbReference>
<reference evidence="15" key="1">
    <citation type="journal article" date="2013" name="Genome Announc.">
        <title>Genome sequence of the food spoilage yeast Zygosaccharomyces bailii CLIB 213(T).</title>
        <authorList>
            <person name="Galeote V."/>
            <person name="Bigey F."/>
            <person name="Devillers H."/>
            <person name="Neuveglise C."/>
            <person name="Dequin S."/>
        </authorList>
    </citation>
    <scope>NUCLEOTIDE SEQUENCE [LARGE SCALE GENOMIC DNA]</scope>
    <source>
        <strain evidence="15">CLIB 213 / ATCC 58445 / CBS 680 / CCRC 21525 / NBRC 1098 / NCYC 1416 / NRRL Y-2227</strain>
    </source>
</reference>
<feature type="region of interest" description="Disordered" evidence="12">
    <location>
        <begin position="278"/>
        <end position="303"/>
    </location>
</feature>
<dbReference type="Proteomes" id="UP000019375">
    <property type="component" value="Unassembled WGS sequence"/>
</dbReference>
<dbReference type="InterPro" id="IPR041175">
    <property type="entry name" value="VLRF1/Vms1"/>
</dbReference>
<dbReference type="EMBL" id="HG316465">
    <property type="protein sequence ID" value="CDF91585.1"/>
    <property type="molecule type" value="Genomic_DNA"/>
</dbReference>
<feature type="region of interest" description="Disordered" evidence="12">
    <location>
        <begin position="113"/>
        <end position="144"/>
    </location>
</feature>
<dbReference type="GO" id="GO:0004519">
    <property type="term" value="F:endonuclease activity"/>
    <property type="evidence" value="ECO:0007669"/>
    <property type="project" value="UniProtKB-KW"/>
</dbReference>
<dbReference type="PANTHER" id="PTHR16036">
    <property type="entry name" value="ANKYRIN REPEAT AND ZINC FINGER DOMAIN-CONTAINING PROTEIN 1"/>
    <property type="match status" value="1"/>
</dbReference>
<feature type="domain" description="VLRF1" evidence="13">
    <location>
        <begin position="225"/>
        <end position="385"/>
    </location>
</feature>